<dbReference type="AlphaFoldDB" id="A0A922SM04"/>
<sequence>MPVSANFRREMLMALKDAKKKRNDQNLGDEENAAPSNNARADATPAMAVDINYSTEKIKSQPSDTTNQEN</sequence>
<protein>
    <submittedName>
        <fullName evidence="2">Uncharacterized protein</fullName>
    </submittedName>
</protein>
<evidence type="ECO:0000256" key="1">
    <source>
        <dbReference type="SAM" id="MobiDB-lite"/>
    </source>
</evidence>
<name>A0A922SM04_SPOEX</name>
<dbReference type="Proteomes" id="UP000814243">
    <property type="component" value="Unassembled WGS sequence"/>
</dbReference>
<evidence type="ECO:0000313" key="2">
    <source>
        <dbReference type="EMBL" id="KAH9641943.1"/>
    </source>
</evidence>
<evidence type="ECO:0000313" key="3">
    <source>
        <dbReference type="Proteomes" id="UP000814243"/>
    </source>
</evidence>
<comment type="caution">
    <text evidence="2">The sequence shown here is derived from an EMBL/GenBank/DDBJ whole genome shotgun (WGS) entry which is preliminary data.</text>
</comment>
<accession>A0A922SM04</accession>
<reference evidence="2" key="1">
    <citation type="journal article" date="2021" name="G3 (Bethesda)">
        <title>Genome and transcriptome analysis of the beet armyworm Spodoptera exigua reveals targets for pest control. .</title>
        <authorList>
            <person name="Simon S."/>
            <person name="Breeschoten T."/>
            <person name="Jansen H.J."/>
            <person name="Dirks R.P."/>
            <person name="Schranz M.E."/>
            <person name="Ros V.I.D."/>
        </authorList>
    </citation>
    <scope>NUCLEOTIDE SEQUENCE</scope>
    <source>
        <strain evidence="2">TB_SE_WUR_2020</strain>
    </source>
</reference>
<feature type="region of interest" description="Disordered" evidence="1">
    <location>
        <begin position="16"/>
        <end position="46"/>
    </location>
</feature>
<organism evidence="2 3">
    <name type="scientific">Spodoptera exigua</name>
    <name type="common">Beet armyworm</name>
    <name type="synonym">Noctua fulgens</name>
    <dbReference type="NCBI Taxonomy" id="7107"/>
    <lineage>
        <taxon>Eukaryota</taxon>
        <taxon>Metazoa</taxon>
        <taxon>Ecdysozoa</taxon>
        <taxon>Arthropoda</taxon>
        <taxon>Hexapoda</taxon>
        <taxon>Insecta</taxon>
        <taxon>Pterygota</taxon>
        <taxon>Neoptera</taxon>
        <taxon>Endopterygota</taxon>
        <taxon>Lepidoptera</taxon>
        <taxon>Glossata</taxon>
        <taxon>Ditrysia</taxon>
        <taxon>Noctuoidea</taxon>
        <taxon>Noctuidae</taxon>
        <taxon>Amphipyrinae</taxon>
        <taxon>Spodoptera</taxon>
    </lineage>
</organism>
<gene>
    <name evidence="2" type="ORF">HF086_011693</name>
</gene>
<proteinExistence type="predicted"/>
<dbReference type="EMBL" id="JACEFF010000210">
    <property type="protein sequence ID" value="KAH9641943.1"/>
    <property type="molecule type" value="Genomic_DNA"/>
</dbReference>